<evidence type="ECO:0000313" key="2">
    <source>
        <dbReference type="EMBL" id="QHN78032.1"/>
    </source>
</evidence>
<organism evidence="2 3">
    <name type="scientific">Arachis hypogaea</name>
    <name type="common">Peanut</name>
    <dbReference type="NCBI Taxonomy" id="3818"/>
    <lineage>
        <taxon>Eukaryota</taxon>
        <taxon>Viridiplantae</taxon>
        <taxon>Streptophyta</taxon>
        <taxon>Embryophyta</taxon>
        <taxon>Tracheophyta</taxon>
        <taxon>Spermatophyta</taxon>
        <taxon>Magnoliopsida</taxon>
        <taxon>eudicotyledons</taxon>
        <taxon>Gunneridae</taxon>
        <taxon>Pentapetalae</taxon>
        <taxon>rosids</taxon>
        <taxon>fabids</taxon>
        <taxon>Fabales</taxon>
        <taxon>Fabaceae</taxon>
        <taxon>Papilionoideae</taxon>
        <taxon>50 kb inversion clade</taxon>
        <taxon>dalbergioids sensu lato</taxon>
        <taxon>Dalbergieae</taxon>
        <taxon>Pterocarpus clade</taxon>
        <taxon>Arachis</taxon>
    </lineage>
</organism>
<reference evidence="2 3" key="1">
    <citation type="submission" date="2020-01" db="EMBL/GenBank/DDBJ databases">
        <title>Genome sequence of Arachis hypogaea, cultivar Shitouqi.</title>
        <authorList>
            <person name="Zhuang W."/>
            <person name="Chen H."/>
            <person name="Varshney R."/>
            <person name="Wang D."/>
            <person name="Ming R."/>
        </authorList>
    </citation>
    <scope>NUCLEOTIDE SEQUENCE [LARGE SCALE GENOMIC DNA]</scope>
    <source>
        <tissue evidence="2">Young leaf</tissue>
    </source>
</reference>
<dbReference type="EMBL" id="CP031001">
    <property type="protein sequence ID" value="QHN78032.1"/>
    <property type="molecule type" value="Genomic_DNA"/>
</dbReference>
<protein>
    <submittedName>
        <fullName evidence="2">Uncharacterized protein</fullName>
    </submittedName>
</protein>
<sequence>MLETKNTSANKNNNNNHPSTENERACVNKDGSSSQQHRVMEGTQSKFNMHSLIPENQQQSHQSMELEMELTSNEEQWSREKRSKLECEMSSTSIIK</sequence>
<evidence type="ECO:0000313" key="3">
    <source>
        <dbReference type="Proteomes" id="UP000464620"/>
    </source>
</evidence>
<evidence type="ECO:0000256" key="1">
    <source>
        <dbReference type="SAM" id="MobiDB-lite"/>
    </source>
</evidence>
<feature type="compositionally biased region" description="Basic and acidic residues" evidence="1">
    <location>
        <begin position="76"/>
        <end position="87"/>
    </location>
</feature>
<proteinExistence type="predicted"/>
<accession>A0A6B9VCM5</accession>
<dbReference type="AlphaFoldDB" id="A0A6B9VCM5"/>
<feature type="region of interest" description="Disordered" evidence="1">
    <location>
        <begin position="55"/>
        <end position="96"/>
    </location>
</feature>
<feature type="compositionally biased region" description="Low complexity" evidence="1">
    <location>
        <begin position="1"/>
        <end position="19"/>
    </location>
</feature>
<feature type="region of interest" description="Disordered" evidence="1">
    <location>
        <begin position="1"/>
        <end position="37"/>
    </location>
</feature>
<gene>
    <name evidence="2" type="ORF">DS421_19g657960</name>
</gene>
<name>A0A6B9VCM5_ARAHY</name>
<dbReference type="Proteomes" id="UP000464620">
    <property type="component" value="Chromosome B09"/>
</dbReference>